<evidence type="ECO:0000256" key="5">
    <source>
        <dbReference type="SAM" id="MobiDB-lite"/>
    </source>
</evidence>
<dbReference type="EMBL" id="JBHSMP010000011">
    <property type="protein sequence ID" value="MFC5428984.1"/>
    <property type="molecule type" value="Genomic_DNA"/>
</dbReference>
<name>A0ABW0J7J8_9BURK</name>
<dbReference type="PRINTS" id="PR00039">
    <property type="entry name" value="HTHLYSR"/>
</dbReference>
<feature type="compositionally biased region" description="Basic and acidic residues" evidence="5">
    <location>
        <begin position="68"/>
        <end position="79"/>
    </location>
</feature>
<dbReference type="PANTHER" id="PTHR30419:SF8">
    <property type="entry name" value="NITROGEN ASSIMILATION TRANSCRIPTIONAL ACTIVATOR-RELATED"/>
    <property type="match status" value="1"/>
</dbReference>
<evidence type="ECO:0000259" key="6">
    <source>
        <dbReference type="PROSITE" id="PS50931"/>
    </source>
</evidence>
<dbReference type="Pfam" id="PF00126">
    <property type="entry name" value="HTH_1"/>
    <property type="match status" value="1"/>
</dbReference>
<gene>
    <name evidence="7" type="primary">cynR</name>
    <name evidence="7" type="ORF">ACFPTO_09255</name>
</gene>
<dbReference type="InterPro" id="IPR036390">
    <property type="entry name" value="WH_DNA-bd_sf"/>
</dbReference>
<feature type="domain" description="HTH lysR-type" evidence="6">
    <location>
        <begin position="96"/>
        <end position="153"/>
    </location>
</feature>
<dbReference type="PANTHER" id="PTHR30419">
    <property type="entry name" value="HTH-TYPE TRANSCRIPTIONAL REGULATOR YBHD"/>
    <property type="match status" value="1"/>
</dbReference>
<dbReference type="SUPFAM" id="SSF46785">
    <property type="entry name" value="Winged helix' DNA-binding domain"/>
    <property type="match status" value="1"/>
</dbReference>
<sequence length="406" mass="44734">MAVDLPPSLAARRSCVNQLPDFHSMFDTSPLTLPKTNPPAAAEFRDACAAHAITKSKAVVDPGSGGSRESESHDGKPADDQAQLGLRKRGLMPRNPLLRNISYLLAVDENRNFTRAADALCVSQSALSQKVRQLEDELGAQLFDRGGRVVRLTEFGNIYLEYARRAYYDLLTAQRAVKDVHDLSRGQLRVAFTPTFTEYLVAPVIEHFHEKYPGVVIEMTEMSLDAVETALVEDQVDLAFGFTDVRSDEVEAEPLFPEQLMLVVGNDHPLATQSTPVTPEQFAKIPLALLTTNFVSRFYVESYFTSREMQPTVALQANSISAVLKIVSHGKIATILPSSIEFEHRNFQYVALNPAFPVRTAALLRYKRAYRSVASTAFAASVMELLDDGALSSLRTLKSGIADPDA</sequence>
<evidence type="ECO:0000256" key="1">
    <source>
        <dbReference type="ARBA" id="ARBA00009437"/>
    </source>
</evidence>
<dbReference type="InterPro" id="IPR036388">
    <property type="entry name" value="WH-like_DNA-bd_sf"/>
</dbReference>
<dbReference type="InterPro" id="IPR050950">
    <property type="entry name" value="HTH-type_LysR_regulators"/>
</dbReference>
<dbReference type="PROSITE" id="PS50931">
    <property type="entry name" value="HTH_LYSR"/>
    <property type="match status" value="1"/>
</dbReference>
<evidence type="ECO:0000313" key="8">
    <source>
        <dbReference type="Proteomes" id="UP001596103"/>
    </source>
</evidence>
<dbReference type="SUPFAM" id="SSF53850">
    <property type="entry name" value="Periplasmic binding protein-like II"/>
    <property type="match status" value="1"/>
</dbReference>
<keyword evidence="4" id="KW-0804">Transcription</keyword>
<dbReference type="RefSeq" id="WP_377711004.1">
    <property type="nucleotide sequence ID" value="NZ_JBHSMP010000011.1"/>
</dbReference>
<dbReference type="InterPro" id="IPR000847">
    <property type="entry name" value="LysR_HTH_N"/>
</dbReference>
<feature type="region of interest" description="Disordered" evidence="5">
    <location>
        <begin position="57"/>
        <end position="87"/>
    </location>
</feature>
<dbReference type="Proteomes" id="UP001596103">
    <property type="component" value="Unassembled WGS sequence"/>
</dbReference>
<keyword evidence="2" id="KW-0805">Transcription regulation</keyword>
<evidence type="ECO:0000256" key="4">
    <source>
        <dbReference type="ARBA" id="ARBA00023163"/>
    </source>
</evidence>
<dbReference type="Gene3D" id="1.10.10.10">
    <property type="entry name" value="Winged helix-like DNA-binding domain superfamily/Winged helix DNA-binding domain"/>
    <property type="match status" value="1"/>
</dbReference>
<reference evidence="8" key="1">
    <citation type="journal article" date="2019" name="Int. J. Syst. Evol. Microbiol.">
        <title>The Global Catalogue of Microorganisms (GCM) 10K type strain sequencing project: providing services to taxonomists for standard genome sequencing and annotation.</title>
        <authorList>
            <consortium name="The Broad Institute Genomics Platform"/>
            <consortium name="The Broad Institute Genome Sequencing Center for Infectious Disease"/>
            <person name="Wu L."/>
            <person name="Ma J."/>
        </authorList>
    </citation>
    <scope>NUCLEOTIDE SEQUENCE [LARGE SCALE GENOMIC DNA]</scope>
    <source>
        <strain evidence="8">CCUG 56042</strain>
    </source>
</reference>
<dbReference type="Pfam" id="PF03466">
    <property type="entry name" value="LysR_substrate"/>
    <property type="match status" value="1"/>
</dbReference>
<comment type="caution">
    <text evidence="7">The sequence shown here is derived from an EMBL/GenBank/DDBJ whole genome shotgun (WGS) entry which is preliminary data.</text>
</comment>
<accession>A0ABW0J7J8</accession>
<evidence type="ECO:0000256" key="3">
    <source>
        <dbReference type="ARBA" id="ARBA00023125"/>
    </source>
</evidence>
<dbReference type="Gene3D" id="3.40.190.290">
    <property type="match status" value="1"/>
</dbReference>
<keyword evidence="8" id="KW-1185">Reference proteome</keyword>
<dbReference type="NCBIfam" id="NF008416">
    <property type="entry name" value="PRK11242.1"/>
    <property type="match status" value="1"/>
</dbReference>
<evidence type="ECO:0000313" key="7">
    <source>
        <dbReference type="EMBL" id="MFC5428984.1"/>
    </source>
</evidence>
<keyword evidence="3" id="KW-0238">DNA-binding</keyword>
<dbReference type="InterPro" id="IPR005119">
    <property type="entry name" value="LysR_subst-bd"/>
</dbReference>
<proteinExistence type="inferred from homology"/>
<comment type="similarity">
    <text evidence="1">Belongs to the LysR transcriptional regulatory family.</text>
</comment>
<protein>
    <submittedName>
        <fullName evidence="7">Transcriptional regulator CynR</fullName>
    </submittedName>
</protein>
<evidence type="ECO:0000256" key="2">
    <source>
        <dbReference type="ARBA" id="ARBA00023015"/>
    </source>
</evidence>
<organism evidence="7 8">
    <name type="scientific">Paraburkholderia denitrificans</name>
    <dbReference type="NCBI Taxonomy" id="694025"/>
    <lineage>
        <taxon>Bacteria</taxon>
        <taxon>Pseudomonadati</taxon>
        <taxon>Pseudomonadota</taxon>
        <taxon>Betaproteobacteria</taxon>
        <taxon>Burkholderiales</taxon>
        <taxon>Burkholderiaceae</taxon>
        <taxon>Paraburkholderia</taxon>
    </lineage>
</organism>